<proteinExistence type="predicted"/>
<name>A0A7D5KZ50_9EURY</name>
<sequence length="106" mass="11307">MPLRNRHGSTIDPVPFVVVVGLSFMILLSFGPLYGQALGLSLESAIAISAALFAFVAVAAFYRQVWTFHPETIGIVPAAVRAERLFHLIPLLAALIVALAIPLVIG</sequence>
<organism evidence="2 3">
    <name type="scientific">Natrinema halophilum</name>
    <dbReference type="NCBI Taxonomy" id="1699371"/>
    <lineage>
        <taxon>Archaea</taxon>
        <taxon>Methanobacteriati</taxon>
        <taxon>Methanobacteriota</taxon>
        <taxon>Stenosarchaea group</taxon>
        <taxon>Halobacteria</taxon>
        <taxon>Halobacteriales</taxon>
        <taxon>Natrialbaceae</taxon>
        <taxon>Natrinema</taxon>
    </lineage>
</organism>
<accession>A0A7D5KZ50</accession>
<protein>
    <submittedName>
        <fullName evidence="2">Uncharacterized protein</fullName>
    </submittedName>
</protein>
<keyword evidence="1" id="KW-0812">Transmembrane</keyword>
<feature type="transmembrane region" description="Helical" evidence="1">
    <location>
        <begin position="14"/>
        <end position="34"/>
    </location>
</feature>
<dbReference type="EMBL" id="CP058601">
    <property type="protein sequence ID" value="QLG48520.1"/>
    <property type="molecule type" value="Genomic_DNA"/>
</dbReference>
<reference evidence="2 3" key="1">
    <citation type="submission" date="2020-07" db="EMBL/GenBank/DDBJ databases">
        <authorList>
            <person name="Cui H."/>
        </authorList>
    </citation>
    <scope>NUCLEOTIDE SEQUENCE [LARGE SCALE GENOMIC DNA]</scope>
    <source>
        <strain evidence="2 3">YPL8</strain>
    </source>
</reference>
<keyword evidence="1" id="KW-0472">Membrane</keyword>
<evidence type="ECO:0000256" key="1">
    <source>
        <dbReference type="SAM" id="Phobius"/>
    </source>
</evidence>
<evidence type="ECO:0000313" key="2">
    <source>
        <dbReference type="EMBL" id="QLG48520.1"/>
    </source>
</evidence>
<gene>
    <name evidence="2" type="ORF">HYG82_06500</name>
</gene>
<dbReference type="KEGG" id="haly:HYG82_06500"/>
<dbReference type="AlphaFoldDB" id="A0A7D5KZ50"/>
<keyword evidence="1" id="KW-1133">Transmembrane helix</keyword>
<dbReference type="GeneID" id="56032925"/>
<evidence type="ECO:0000313" key="3">
    <source>
        <dbReference type="Proteomes" id="UP000509241"/>
    </source>
</evidence>
<feature type="transmembrane region" description="Helical" evidence="1">
    <location>
        <begin position="85"/>
        <end position="105"/>
    </location>
</feature>
<dbReference type="OrthoDB" id="187492at2157"/>
<keyword evidence="3" id="KW-1185">Reference proteome</keyword>
<dbReference type="RefSeq" id="WP_179260259.1">
    <property type="nucleotide sequence ID" value="NZ_CP058601.1"/>
</dbReference>
<dbReference type="Proteomes" id="UP000509241">
    <property type="component" value="Chromosome"/>
</dbReference>
<feature type="transmembrane region" description="Helical" evidence="1">
    <location>
        <begin position="46"/>
        <end position="65"/>
    </location>
</feature>